<comment type="caution">
    <text evidence="15">The sequence shown here is derived from an EMBL/GenBank/DDBJ whole genome shotgun (WGS) entry which is preliminary data.</text>
</comment>
<dbReference type="PROSITE" id="PS50157">
    <property type="entry name" value="ZINC_FINGER_C2H2_2"/>
    <property type="match status" value="5"/>
</dbReference>
<evidence type="ECO:0000256" key="9">
    <source>
        <dbReference type="ARBA" id="ARBA00023163"/>
    </source>
</evidence>
<evidence type="ECO:0000256" key="1">
    <source>
        <dbReference type="ARBA" id="ARBA00004123"/>
    </source>
</evidence>
<dbReference type="PANTHER" id="PTHR24388:SF96">
    <property type="entry name" value="GENE, 32687-RELATED"/>
    <property type="match status" value="1"/>
</dbReference>
<dbReference type="FunFam" id="3.30.160.60:FF:000450">
    <property type="entry name" value="PR domain zinc finger protein 14"/>
    <property type="match status" value="1"/>
</dbReference>
<dbReference type="Pfam" id="PF00096">
    <property type="entry name" value="zf-C2H2"/>
    <property type="match status" value="3"/>
</dbReference>
<evidence type="ECO:0000256" key="13">
    <source>
        <dbReference type="SAM" id="SignalP"/>
    </source>
</evidence>
<keyword evidence="16" id="KW-1185">Reference proteome</keyword>
<dbReference type="GO" id="GO:0000978">
    <property type="term" value="F:RNA polymerase II cis-regulatory region sequence-specific DNA binding"/>
    <property type="evidence" value="ECO:0007669"/>
    <property type="project" value="TreeGrafter"/>
</dbReference>
<evidence type="ECO:0000256" key="5">
    <source>
        <dbReference type="ARBA" id="ARBA00022771"/>
    </source>
</evidence>
<evidence type="ECO:0000256" key="10">
    <source>
        <dbReference type="ARBA" id="ARBA00023242"/>
    </source>
</evidence>
<keyword evidence="5 12" id="KW-0863">Zinc-finger</keyword>
<dbReference type="GO" id="GO:0005634">
    <property type="term" value="C:nucleus"/>
    <property type="evidence" value="ECO:0007669"/>
    <property type="project" value="UniProtKB-SubCell"/>
</dbReference>
<keyword evidence="9" id="KW-0804">Transcription</keyword>
<keyword evidence="8" id="KW-0238">DNA-binding</keyword>
<dbReference type="InterPro" id="IPR050527">
    <property type="entry name" value="Snail/Krueppel_Znf"/>
</dbReference>
<evidence type="ECO:0000256" key="4">
    <source>
        <dbReference type="ARBA" id="ARBA00022737"/>
    </source>
</evidence>
<keyword evidence="4" id="KW-0677">Repeat</keyword>
<feature type="domain" description="C2H2-type" evidence="14">
    <location>
        <begin position="59"/>
        <end position="86"/>
    </location>
</feature>
<gene>
    <name evidence="15" type="ORF">E2986_13005</name>
</gene>
<protein>
    <recommendedName>
        <fullName evidence="14">C2H2-type domain-containing protein</fullName>
    </recommendedName>
</protein>
<reference evidence="15" key="1">
    <citation type="submission" date="2019-11" db="EMBL/GenBank/DDBJ databases">
        <title>The nuclear and mitochondrial genomes of Frieseomelitta varia - a highly eusocial stingless bee (Meliponini) with a permanently sterile worker caste.</title>
        <authorList>
            <person name="Freitas F.C.P."/>
            <person name="Lourenco A.P."/>
            <person name="Nunes F.M.F."/>
            <person name="Paschoal A.R."/>
            <person name="Abreu F.C.P."/>
            <person name="Barbin F.O."/>
            <person name="Bataglia L."/>
            <person name="Cardoso-Junior C.A.M."/>
            <person name="Cervoni M.S."/>
            <person name="Silva S.R."/>
            <person name="Dalarmi F."/>
            <person name="Del Lama M.A."/>
            <person name="Depintor T.S."/>
            <person name="Ferreira K.M."/>
            <person name="Goria P.S."/>
            <person name="Jaskot M.C."/>
            <person name="Lago D.C."/>
            <person name="Luna-Lucena D."/>
            <person name="Moda L.M."/>
            <person name="Nascimento L."/>
            <person name="Pedrino M."/>
            <person name="Rabico F.O."/>
            <person name="Sanches F.C."/>
            <person name="Santos D.E."/>
            <person name="Santos C.G."/>
            <person name="Vieira J."/>
            <person name="Lopes T.F."/>
            <person name="Barchuk A.R."/>
            <person name="Hartfelder K."/>
            <person name="Simoes Z.L.P."/>
            <person name="Bitondi M.M.G."/>
            <person name="Pinheiro D.G."/>
        </authorList>
    </citation>
    <scope>NUCLEOTIDE SEQUENCE</scope>
    <source>
        <strain evidence="15">USP_RPSP 00005682</strain>
        <tissue evidence="15">Whole individual</tissue>
    </source>
</reference>
<evidence type="ECO:0000256" key="8">
    <source>
        <dbReference type="ARBA" id="ARBA00023125"/>
    </source>
</evidence>
<dbReference type="AlphaFoldDB" id="A0A833S0D5"/>
<evidence type="ECO:0000313" key="16">
    <source>
        <dbReference type="Proteomes" id="UP000655588"/>
    </source>
</evidence>
<feature type="domain" description="C2H2-type" evidence="14">
    <location>
        <begin position="143"/>
        <end position="170"/>
    </location>
</feature>
<dbReference type="Proteomes" id="UP000655588">
    <property type="component" value="Unassembled WGS sequence"/>
</dbReference>
<dbReference type="FunFam" id="3.30.160.60:FF:000065">
    <property type="entry name" value="B-cell CLL/lymphoma 6, member B"/>
    <property type="match status" value="1"/>
</dbReference>
<evidence type="ECO:0000313" key="15">
    <source>
        <dbReference type="EMBL" id="KAF3427305.1"/>
    </source>
</evidence>
<dbReference type="EMBL" id="WNWW01000259">
    <property type="protein sequence ID" value="KAF3427305.1"/>
    <property type="molecule type" value="Genomic_DNA"/>
</dbReference>
<evidence type="ECO:0000256" key="7">
    <source>
        <dbReference type="ARBA" id="ARBA00023015"/>
    </source>
</evidence>
<dbReference type="Pfam" id="PF13465">
    <property type="entry name" value="zf-H2C2_2"/>
    <property type="match status" value="1"/>
</dbReference>
<dbReference type="GO" id="GO:0000981">
    <property type="term" value="F:DNA-binding transcription factor activity, RNA polymerase II-specific"/>
    <property type="evidence" value="ECO:0007669"/>
    <property type="project" value="TreeGrafter"/>
</dbReference>
<feature type="domain" description="C2H2-type" evidence="14">
    <location>
        <begin position="171"/>
        <end position="198"/>
    </location>
</feature>
<evidence type="ECO:0000256" key="3">
    <source>
        <dbReference type="ARBA" id="ARBA00022723"/>
    </source>
</evidence>
<evidence type="ECO:0000256" key="6">
    <source>
        <dbReference type="ARBA" id="ARBA00022833"/>
    </source>
</evidence>
<dbReference type="PANTHER" id="PTHR24388">
    <property type="entry name" value="ZINC FINGER PROTEIN"/>
    <property type="match status" value="1"/>
</dbReference>
<dbReference type="SMART" id="SM00355">
    <property type="entry name" value="ZnF_C2H2"/>
    <property type="match status" value="5"/>
</dbReference>
<comment type="subcellular location">
    <subcellularLocation>
        <location evidence="1">Nucleus</location>
    </subcellularLocation>
</comment>
<dbReference type="Gene3D" id="3.30.160.60">
    <property type="entry name" value="Classic Zinc Finger"/>
    <property type="match status" value="5"/>
</dbReference>
<dbReference type="InterPro" id="IPR036236">
    <property type="entry name" value="Znf_C2H2_sf"/>
</dbReference>
<feature type="domain" description="C2H2-type" evidence="14">
    <location>
        <begin position="115"/>
        <end position="142"/>
    </location>
</feature>
<keyword evidence="3" id="KW-0479">Metal-binding</keyword>
<name>A0A833S0D5_9HYME</name>
<evidence type="ECO:0000256" key="12">
    <source>
        <dbReference type="PROSITE-ProRule" id="PRU00042"/>
    </source>
</evidence>
<keyword evidence="10" id="KW-0539">Nucleus</keyword>
<organism evidence="15 16">
    <name type="scientific">Frieseomelitta varia</name>
    <dbReference type="NCBI Taxonomy" id="561572"/>
    <lineage>
        <taxon>Eukaryota</taxon>
        <taxon>Metazoa</taxon>
        <taxon>Ecdysozoa</taxon>
        <taxon>Arthropoda</taxon>
        <taxon>Hexapoda</taxon>
        <taxon>Insecta</taxon>
        <taxon>Pterygota</taxon>
        <taxon>Neoptera</taxon>
        <taxon>Endopterygota</taxon>
        <taxon>Hymenoptera</taxon>
        <taxon>Apocrita</taxon>
        <taxon>Aculeata</taxon>
        <taxon>Apoidea</taxon>
        <taxon>Anthophila</taxon>
        <taxon>Apidae</taxon>
        <taxon>Frieseomelitta</taxon>
    </lineage>
</organism>
<dbReference type="InterPro" id="IPR013087">
    <property type="entry name" value="Znf_C2H2_type"/>
</dbReference>
<dbReference type="SUPFAM" id="SSF57667">
    <property type="entry name" value="beta-beta-alpha zinc fingers"/>
    <property type="match status" value="3"/>
</dbReference>
<sequence>MPVAGNVAVVCCMTFILSENAVLFEHTCSVVQDVPLDLSCRSSERRTSLLNSSRFQRYLPCQTCGKNFDRPSLLKRHLRTHTGEKPHGCAVCGKMFSTSSSLNTHVRIHTGERPHECPVCGKRFTASSNLYYHRMTHYKEKPHKCNECGRSFPTPGDLRAHGYSHSGNWPMRCPICNRGFCKPGALHHHMQVHTGVYNNLRQIFDTLRLIRRYKRLLIFKSNDSPLCSIIDECAS</sequence>
<dbReference type="FunFam" id="3.30.160.60:FF:001818">
    <property type="entry name" value="GDNF-inducible zinc finger protein 1 isoform X1"/>
    <property type="match status" value="1"/>
</dbReference>
<keyword evidence="7" id="KW-0805">Transcription regulation</keyword>
<proteinExistence type="inferred from homology"/>
<keyword evidence="13" id="KW-0732">Signal</keyword>
<feature type="chain" id="PRO_5032598749" description="C2H2-type domain-containing protein" evidence="13">
    <location>
        <begin position="19"/>
        <end position="235"/>
    </location>
</feature>
<accession>A0A833S0D5</accession>
<dbReference type="GO" id="GO:0008270">
    <property type="term" value="F:zinc ion binding"/>
    <property type="evidence" value="ECO:0007669"/>
    <property type="project" value="UniProtKB-KW"/>
</dbReference>
<dbReference type="FunFam" id="3.30.160.60:FF:000557">
    <property type="entry name" value="zinc finger and SCAN domain-containing protein 29"/>
    <property type="match status" value="1"/>
</dbReference>
<evidence type="ECO:0000256" key="2">
    <source>
        <dbReference type="ARBA" id="ARBA00006991"/>
    </source>
</evidence>
<evidence type="ECO:0000259" key="14">
    <source>
        <dbReference type="PROSITE" id="PS50157"/>
    </source>
</evidence>
<comment type="similarity">
    <text evidence="2">Belongs to the krueppel C2H2-type zinc-finger protein family.</text>
</comment>
<evidence type="ECO:0000256" key="11">
    <source>
        <dbReference type="ARBA" id="ARBA00037948"/>
    </source>
</evidence>
<feature type="signal peptide" evidence="13">
    <location>
        <begin position="1"/>
        <end position="18"/>
    </location>
</feature>
<feature type="domain" description="C2H2-type" evidence="14">
    <location>
        <begin position="87"/>
        <end position="114"/>
    </location>
</feature>
<dbReference type="PROSITE" id="PS00028">
    <property type="entry name" value="ZINC_FINGER_C2H2_1"/>
    <property type="match status" value="5"/>
</dbReference>
<comment type="similarity">
    <text evidence="11">Belongs to the snail C2H2-type zinc-finger protein family.</text>
</comment>
<keyword evidence="6" id="KW-0862">Zinc</keyword>